<proteinExistence type="predicted"/>
<sequence length="95" mass="10637">MVACLGEEATPSSVPAPLHIPHNRRRVGRFMMTNCGGKRDCGGERTTEPLTPYMGFSFPWRERRGGLQGGGHPRPRRRYYASPEEPGNICGRCYT</sequence>
<evidence type="ECO:0000313" key="2">
    <source>
        <dbReference type="EMBL" id="MPC70441.1"/>
    </source>
</evidence>
<comment type="caution">
    <text evidence="2">The sequence shown here is derived from an EMBL/GenBank/DDBJ whole genome shotgun (WGS) entry which is preliminary data.</text>
</comment>
<keyword evidence="3" id="KW-1185">Reference proteome</keyword>
<organism evidence="2 3">
    <name type="scientific">Portunus trituberculatus</name>
    <name type="common">Swimming crab</name>
    <name type="synonym">Neptunus trituberculatus</name>
    <dbReference type="NCBI Taxonomy" id="210409"/>
    <lineage>
        <taxon>Eukaryota</taxon>
        <taxon>Metazoa</taxon>
        <taxon>Ecdysozoa</taxon>
        <taxon>Arthropoda</taxon>
        <taxon>Crustacea</taxon>
        <taxon>Multicrustacea</taxon>
        <taxon>Malacostraca</taxon>
        <taxon>Eumalacostraca</taxon>
        <taxon>Eucarida</taxon>
        <taxon>Decapoda</taxon>
        <taxon>Pleocyemata</taxon>
        <taxon>Brachyura</taxon>
        <taxon>Eubrachyura</taxon>
        <taxon>Portunoidea</taxon>
        <taxon>Portunidae</taxon>
        <taxon>Portuninae</taxon>
        <taxon>Portunus</taxon>
    </lineage>
</organism>
<protein>
    <submittedName>
        <fullName evidence="2">Uncharacterized protein</fullName>
    </submittedName>
</protein>
<dbReference type="AlphaFoldDB" id="A0A5B7HCH8"/>
<feature type="region of interest" description="Disordered" evidence="1">
    <location>
        <begin position="61"/>
        <end position="81"/>
    </location>
</feature>
<dbReference type="EMBL" id="VSRR010031137">
    <property type="protein sequence ID" value="MPC70441.1"/>
    <property type="molecule type" value="Genomic_DNA"/>
</dbReference>
<evidence type="ECO:0000313" key="3">
    <source>
        <dbReference type="Proteomes" id="UP000324222"/>
    </source>
</evidence>
<feature type="region of interest" description="Disordered" evidence="1">
    <location>
        <begin position="1"/>
        <end position="20"/>
    </location>
</feature>
<name>A0A5B7HCH8_PORTR</name>
<reference evidence="2 3" key="1">
    <citation type="submission" date="2019-05" db="EMBL/GenBank/DDBJ databases">
        <title>Another draft genome of Portunus trituberculatus and its Hox gene families provides insights of decapod evolution.</title>
        <authorList>
            <person name="Jeong J.-H."/>
            <person name="Song I."/>
            <person name="Kim S."/>
            <person name="Choi T."/>
            <person name="Kim D."/>
            <person name="Ryu S."/>
            <person name="Kim W."/>
        </authorList>
    </citation>
    <scope>NUCLEOTIDE SEQUENCE [LARGE SCALE GENOMIC DNA]</scope>
    <source>
        <tissue evidence="2">Muscle</tissue>
    </source>
</reference>
<evidence type="ECO:0000256" key="1">
    <source>
        <dbReference type="SAM" id="MobiDB-lite"/>
    </source>
</evidence>
<accession>A0A5B7HCH8</accession>
<gene>
    <name evidence="2" type="ORF">E2C01_064689</name>
</gene>
<dbReference type="Proteomes" id="UP000324222">
    <property type="component" value="Unassembled WGS sequence"/>
</dbReference>